<dbReference type="Proteomes" id="UP000018763">
    <property type="component" value="Chromosome"/>
</dbReference>
<feature type="transmembrane region" description="Helical" evidence="1">
    <location>
        <begin position="97"/>
        <end position="119"/>
    </location>
</feature>
<feature type="transmembrane region" description="Helical" evidence="1">
    <location>
        <begin position="139"/>
        <end position="160"/>
    </location>
</feature>
<feature type="transmembrane region" description="Helical" evidence="1">
    <location>
        <begin position="43"/>
        <end position="63"/>
    </location>
</feature>
<keyword evidence="1" id="KW-0472">Membrane</keyword>
<gene>
    <name evidence="2" type="ORF">D174_06340</name>
</gene>
<protein>
    <submittedName>
        <fullName evidence="2">Uncharacterized protein</fullName>
    </submittedName>
</protein>
<dbReference type="KEGG" id="mne:D174_06340"/>
<keyword evidence="3" id="KW-1185">Reference proteome</keyword>
<feature type="transmembrane region" description="Helical" evidence="1">
    <location>
        <begin position="69"/>
        <end position="85"/>
    </location>
</feature>
<dbReference type="AlphaFoldDB" id="V5XIY7"/>
<feature type="transmembrane region" description="Helical" evidence="1">
    <location>
        <begin position="211"/>
        <end position="230"/>
    </location>
</feature>
<keyword evidence="1" id="KW-1133">Transmembrane helix</keyword>
<proteinExistence type="predicted"/>
<name>V5XIY7_MYCNE</name>
<accession>V5XIY7</accession>
<feature type="transmembrane region" description="Helical" evidence="1">
    <location>
        <begin position="172"/>
        <end position="199"/>
    </location>
</feature>
<dbReference type="HOGENOM" id="CLU_711375_0_0_11"/>
<sequence length="388" mass="41338">MVFGQSAVRSAPAATVYKVIVGCIGALSVALILSGLASARRNYLGPILVLLAPWAALSGAYVVQGGRNNELLLYPVVAIAFALNWNSSRVVYRTLRVLIIVTALSSLVLGASQSGLFLSDPTRMVANEKALFGGLLLNGLFPTSNQLGLALALGIPILMVTIKSRYWRWTSVAFVLAALVWTSARTSILISVVVIAVLVMSGSRMRQALTIGRLATVLAGFLVVVVPFVFTDPTAFTNRAWIWQCALRFAFDDVTTMLFGGGAMIFREASPVTYAVGAIAGTGHNVFVTIVTIGGMAALVAVAILWIFYLRAASKLFEVDRLPLIFLLTVTGLSVIEDPLRAFTIGPQAFIFIPLLAMPLAAAYEAQIAESSRHVNSLKSSTVQKATG</sequence>
<evidence type="ECO:0000313" key="3">
    <source>
        <dbReference type="Proteomes" id="UP000018763"/>
    </source>
</evidence>
<organism evidence="2 3">
    <name type="scientific">Mycolicibacterium neoaurum VKM Ac-1815D</name>
    <dbReference type="NCBI Taxonomy" id="700508"/>
    <lineage>
        <taxon>Bacteria</taxon>
        <taxon>Bacillati</taxon>
        <taxon>Actinomycetota</taxon>
        <taxon>Actinomycetes</taxon>
        <taxon>Mycobacteriales</taxon>
        <taxon>Mycobacteriaceae</taxon>
        <taxon>Mycolicibacterium</taxon>
    </lineage>
</organism>
<dbReference type="EMBL" id="CP006936">
    <property type="protein sequence ID" value="AHC27853.1"/>
    <property type="molecule type" value="Genomic_DNA"/>
</dbReference>
<feature type="transmembrane region" description="Helical" evidence="1">
    <location>
        <begin position="286"/>
        <end position="309"/>
    </location>
</feature>
<evidence type="ECO:0000256" key="1">
    <source>
        <dbReference type="SAM" id="Phobius"/>
    </source>
</evidence>
<reference evidence="2 3" key="1">
    <citation type="journal article" date="2014" name="Genome Announc.">
        <title>Complete Genome Sequence of Sterol-Transforming Mycobacterium neoaurum Strain VKM Ac-1815D.</title>
        <authorList>
            <person name="Shtratnikova V.Y."/>
            <person name="Bragin E.Y."/>
            <person name="Dovbnya D.V."/>
            <person name="Pekov Y.A."/>
            <person name="Schelkunov M.I."/>
            <person name="Strizhov N."/>
            <person name="Ivashina T.V."/>
            <person name="Ashapkin V.V."/>
            <person name="Donova M.V."/>
        </authorList>
    </citation>
    <scope>NUCLEOTIDE SEQUENCE [LARGE SCALE GENOMIC DNA]</scope>
    <source>
        <strain evidence="2 3">VKM Ac-1815D</strain>
    </source>
</reference>
<keyword evidence="1" id="KW-0812">Transmembrane</keyword>
<feature type="transmembrane region" description="Helical" evidence="1">
    <location>
        <begin position="16"/>
        <end position="36"/>
    </location>
</feature>
<feature type="transmembrane region" description="Helical" evidence="1">
    <location>
        <begin position="242"/>
        <end position="266"/>
    </location>
</feature>
<dbReference type="eggNOG" id="COG3307">
    <property type="taxonomic scope" value="Bacteria"/>
</dbReference>
<evidence type="ECO:0000313" key="2">
    <source>
        <dbReference type="EMBL" id="AHC27853.1"/>
    </source>
</evidence>